<dbReference type="InterPro" id="IPR011990">
    <property type="entry name" value="TPR-like_helical_dom_sf"/>
</dbReference>
<dbReference type="EMBL" id="JPMD01000001">
    <property type="protein sequence ID" value="KEZ88803.1"/>
    <property type="molecule type" value="Genomic_DNA"/>
</dbReference>
<protein>
    <recommendedName>
        <fullName evidence="1">Glycosyltransferase 2-like domain-containing protein</fullName>
    </recommendedName>
</protein>
<sequence length="546" mass="65825">MICEKKISICMMVKNEENNIEKCLESLKDVLEKIPSELIILDTGSDDNTVNIAQKYTDKVYFEKWNNDFSDMRNKSISYATGKWIFIIDADEVLEDSKEINTFFNSEQYKRFNSGFVKIKNYIRRDYYNIAYVPRLFKRDKNFRYEGKIHEQPIIKEPSYFFKSELIHWGYNTEDLELMKIKFERNTKLLKEQLEKEPENIYYWHQLSQSYNSYNYTEEGLQAAEKAYAIAKYKKIDLKNMMYIYTHLALIYYQQNKYNELESLCIEALEVKDGYLDINYFLAKAQQRLLKDEEAIKNYERYLEILSKYHTSPGAKDVTVTVYSLDAVEHVYRDLCLIYNRKKDYVKVLYYADKIENYKVLEGIIQYLVIAFIERKEYVELVDYYNIKLKDKPENLKEIFVESFEEQSKSLKKEEKLIIWKLFSQYDDYGTLNKIRLVCNNKLRLEEDKINHLIKKLQLNKKPKFYGDVIFYILRVHSDFGELLGNLKEDKLNTYCEYLYSQYLDEFIELGKGYIYNMLGKSMSYEEKKIHQVFITFFNYNRKTSR</sequence>
<dbReference type="SUPFAM" id="SSF48452">
    <property type="entry name" value="TPR-like"/>
    <property type="match status" value="1"/>
</dbReference>
<dbReference type="eggNOG" id="COG0457">
    <property type="taxonomic scope" value="Bacteria"/>
</dbReference>
<proteinExistence type="predicted"/>
<dbReference type="PANTHER" id="PTHR43630">
    <property type="entry name" value="POLY-BETA-1,6-N-ACETYL-D-GLUCOSAMINE SYNTHASE"/>
    <property type="match status" value="1"/>
</dbReference>
<dbReference type="InterPro" id="IPR001173">
    <property type="entry name" value="Glyco_trans_2-like"/>
</dbReference>
<evidence type="ECO:0000313" key="3">
    <source>
        <dbReference type="Proteomes" id="UP000028542"/>
    </source>
</evidence>
<dbReference type="SUPFAM" id="SSF53448">
    <property type="entry name" value="Nucleotide-diphospho-sugar transferases"/>
    <property type="match status" value="1"/>
</dbReference>
<dbReference type="Proteomes" id="UP000028542">
    <property type="component" value="Unassembled WGS sequence"/>
</dbReference>
<dbReference type="AlphaFoldDB" id="A0A084JIL9"/>
<evidence type="ECO:0000259" key="1">
    <source>
        <dbReference type="Pfam" id="PF00535"/>
    </source>
</evidence>
<dbReference type="InterPro" id="IPR029044">
    <property type="entry name" value="Nucleotide-diphossugar_trans"/>
</dbReference>
<evidence type="ECO:0000313" key="2">
    <source>
        <dbReference type="EMBL" id="KEZ88803.1"/>
    </source>
</evidence>
<comment type="caution">
    <text evidence="2">The sequence shown here is derived from an EMBL/GenBank/DDBJ whole genome shotgun (WGS) entry which is preliminary data.</text>
</comment>
<dbReference type="eggNOG" id="COG0463">
    <property type="taxonomic scope" value="Bacteria"/>
</dbReference>
<dbReference type="PANTHER" id="PTHR43630:SF2">
    <property type="entry name" value="GLYCOSYLTRANSFERASE"/>
    <property type="match status" value="1"/>
</dbReference>
<reference evidence="2 3" key="1">
    <citation type="submission" date="2014-07" db="EMBL/GenBank/DDBJ databases">
        <title>Draft genome of Clostridium sulfidigenes 113A isolated from sediments associated with methane hydrate from Krishna Godavari basin.</title>
        <authorList>
            <person name="Honkalas V.S."/>
            <person name="Dabir A.P."/>
            <person name="Arora P."/>
            <person name="Dhakephalkar P.K."/>
        </authorList>
    </citation>
    <scope>NUCLEOTIDE SEQUENCE [LARGE SCALE GENOMIC DNA]</scope>
    <source>
        <strain evidence="2 3">113A</strain>
    </source>
</reference>
<dbReference type="Pfam" id="PF00535">
    <property type="entry name" value="Glycos_transf_2"/>
    <property type="match status" value="1"/>
</dbReference>
<organism evidence="2 3">
    <name type="scientific">Clostridium sulfidigenes</name>
    <dbReference type="NCBI Taxonomy" id="318464"/>
    <lineage>
        <taxon>Bacteria</taxon>
        <taxon>Bacillati</taxon>
        <taxon>Bacillota</taxon>
        <taxon>Clostridia</taxon>
        <taxon>Eubacteriales</taxon>
        <taxon>Clostridiaceae</taxon>
        <taxon>Clostridium</taxon>
    </lineage>
</organism>
<keyword evidence="3" id="KW-1185">Reference proteome</keyword>
<dbReference type="Gene3D" id="1.25.40.10">
    <property type="entry name" value="Tetratricopeptide repeat domain"/>
    <property type="match status" value="1"/>
</dbReference>
<dbReference type="RefSeq" id="WP_035129217.1">
    <property type="nucleotide sequence ID" value="NZ_JPMD01000001.1"/>
</dbReference>
<dbReference type="CDD" id="cd02511">
    <property type="entry name" value="Beta4Glucosyltransferase"/>
    <property type="match status" value="1"/>
</dbReference>
<feature type="domain" description="Glycosyltransferase 2-like" evidence="1">
    <location>
        <begin position="8"/>
        <end position="97"/>
    </location>
</feature>
<name>A0A084JIL9_9CLOT</name>
<dbReference type="STRING" id="318464.IO99_01160"/>
<dbReference type="Gene3D" id="3.90.550.10">
    <property type="entry name" value="Spore Coat Polysaccharide Biosynthesis Protein SpsA, Chain A"/>
    <property type="match status" value="1"/>
</dbReference>
<accession>A0A084JIL9</accession>
<gene>
    <name evidence="2" type="ORF">IO99_01160</name>
</gene>